<gene>
    <name evidence="1" type="ORF">D1781_03685</name>
</gene>
<dbReference type="OrthoDB" id="5138255at2"/>
<dbReference type="EMBL" id="QXTG01000001">
    <property type="protein sequence ID" value="RIX30536.1"/>
    <property type="molecule type" value="Genomic_DNA"/>
</dbReference>
<name>A0A3A1UB39_9MICO</name>
<dbReference type="RefSeq" id="WP_119480897.1">
    <property type="nucleotide sequence ID" value="NZ_QXTG01000001.1"/>
</dbReference>
<dbReference type="Proteomes" id="UP000265742">
    <property type="component" value="Unassembled WGS sequence"/>
</dbReference>
<comment type="caution">
    <text evidence="1">The sequence shown here is derived from an EMBL/GenBank/DDBJ whole genome shotgun (WGS) entry which is preliminary data.</text>
</comment>
<protein>
    <submittedName>
        <fullName evidence="1">Uncharacterized protein</fullName>
    </submittedName>
</protein>
<evidence type="ECO:0000313" key="1">
    <source>
        <dbReference type="EMBL" id="RIX30536.1"/>
    </source>
</evidence>
<dbReference type="AlphaFoldDB" id="A0A3A1UB39"/>
<sequence length="446" mass="50006">MTDPPQASAPDEAHDDETAHVFELTPGQRLVGLASQFETSQHELLRLVSFVERQREVIDDARARAREAVRAHQPAIDDETFDRSWDALQEAREVRPGDLEAGEPAEVTSVALDRLFASLPQGYSFRYIATILGAHFESPGTSVLLSSLLGALIADFEVLLAGLVRELIDLHPGLLSTSDRQFAWKDVIAYESLDAFKESVVEKAVDSLLRESYVEQMRWLETRAHVTPPPIATDLTTREVLQRRHVHMHNGGRVSAPYLENLRGLRPEPELGTLLPVSADYLRDAADRLLIVTLTITARIAYSVMKDPEEVEHVERFLGDSLYRLLQQARHRVVDGVSREVNSSPFQSGYTALVVKVNGWLALKRLGRFSECEAEVRAWDTSALAQEFALARFALLDETAAAYEIVQRIRGTPSLSVEFWLSWPLLEELRTYEEGVRNTGTTPDAE</sequence>
<keyword evidence="2" id="KW-1185">Reference proteome</keyword>
<accession>A0A3A1UB39</accession>
<evidence type="ECO:0000313" key="2">
    <source>
        <dbReference type="Proteomes" id="UP000265742"/>
    </source>
</evidence>
<reference evidence="2" key="1">
    <citation type="submission" date="2018-09" db="EMBL/GenBank/DDBJ databases">
        <authorList>
            <person name="Kim I."/>
        </authorList>
    </citation>
    <scope>NUCLEOTIDE SEQUENCE [LARGE SCALE GENOMIC DNA]</scope>
    <source>
        <strain evidence="2">DD4a</strain>
    </source>
</reference>
<proteinExistence type="predicted"/>
<organism evidence="1 2">
    <name type="scientific">Amnibacterium setariae</name>
    <dbReference type="NCBI Taxonomy" id="2306585"/>
    <lineage>
        <taxon>Bacteria</taxon>
        <taxon>Bacillati</taxon>
        <taxon>Actinomycetota</taxon>
        <taxon>Actinomycetes</taxon>
        <taxon>Micrococcales</taxon>
        <taxon>Microbacteriaceae</taxon>
        <taxon>Amnibacterium</taxon>
    </lineage>
</organism>